<comment type="caution">
    <text evidence="2">The sequence shown here is derived from an EMBL/GenBank/DDBJ whole genome shotgun (WGS) entry which is preliminary data.</text>
</comment>
<dbReference type="Proteomes" id="UP001287356">
    <property type="component" value="Unassembled WGS sequence"/>
</dbReference>
<sequence length="409" mass="46133">MATAQFMSSPALVHYLTYLAHQPEGCRLCLCGHNHEPPLKTLCQDCGKWFPLQDHEEGANSTHGKLVTSNTVQSFLERAAGCYLCDWVRRRWIKNAGLEKRQHSGVEQDAVVRLQFWLMDVIILGSGISWAYVSVRMYHFPDHGGYDTKVLSITTCGSDSPTATFPIWKSKTRSRQDKIATIKGWLDDCETGQKCCQSSAAVATPNQRLPRRLVDIGFSDHDPVRLIAVDERQRQNLVAFHRDIPSELLPLAFTDAIAIARGLHICYIWIDALCTVEDNPLEWTGYGDSQQGPDSDGSLPTTLVRIIPTNTIQAPQRTELSKRGWALQEQLLASQIVYCMGSELHWQCAGTYRTECGADFLRIPAVVICNLPRLVRFQKETDRPQEAKSRLHEDTNSEQLEEPRLRTGK</sequence>
<dbReference type="AlphaFoldDB" id="A0AAE0KBJ0"/>
<keyword evidence="3" id="KW-1185">Reference proteome</keyword>
<organism evidence="2 3">
    <name type="scientific">Lasiosphaeria ovina</name>
    <dbReference type="NCBI Taxonomy" id="92902"/>
    <lineage>
        <taxon>Eukaryota</taxon>
        <taxon>Fungi</taxon>
        <taxon>Dikarya</taxon>
        <taxon>Ascomycota</taxon>
        <taxon>Pezizomycotina</taxon>
        <taxon>Sordariomycetes</taxon>
        <taxon>Sordariomycetidae</taxon>
        <taxon>Sordariales</taxon>
        <taxon>Lasiosphaeriaceae</taxon>
        <taxon>Lasiosphaeria</taxon>
    </lineage>
</organism>
<reference evidence="2" key="2">
    <citation type="submission" date="2023-06" db="EMBL/GenBank/DDBJ databases">
        <authorList>
            <consortium name="Lawrence Berkeley National Laboratory"/>
            <person name="Haridas S."/>
            <person name="Hensen N."/>
            <person name="Bonometti L."/>
            <person name="Westerberg I."/>
            <person name="Brannstrom I.O."/>
            <person name="Guillou S."/>
            <person name="Cros-Aarteil S."/>
            <person name="Calhoun S."/>
            <person name="Kuo A."/>
            <person name="Mondo S."/>
            <person name="Pangilinan J."/>
            <person name="Riley R."/>
            <person name="Labutti K."/>
            <person name="Andreopoulos B."/>
            <person name="Lipzen A."/>
            <person name="Chen C."/>
            <person name="Yanf M."/>
            <person name="Daum C."/>
            <person name="Ng V."/>
            <person name="Clum A."/>
            <person name="Steindorff A."/>
            <person name="Ohm R."/>
            <person name="Martin F."/>
            <person name="Silar P."/>
            <person name="Natvig D."/>
            <person name="Lalanne C."/>
            <person name="Gautier V."/>
            <person name="Ament-Velasquez S.L."/>
            <person name="Kruys A."/>
            <person name="Hutchinson M.I."/>
            <person name="Powell A.J."/>
            <person name="Barry K."/>
            <person name="Miller A.N."/>
            <person name="Grigoriev I.V."/>
            <person name="Debuchy R."/>
            <person name="Gladieux P."/>
            <person name="Thoren M.H."/>
            <person name="Johannesson H."/>
        </authorList>
    </citation>
    <scope>NUCLEOTIDE SEQUENCE</scope>
    <source>
        <strain evidence="2">CBS 958.72</strain>
    </source>
</reference>
<dbReference type="EMBL" id="JAULSN010000004">
    <property type="protein sequence ID" value="KAK3373165.1"/>
    <property type="molecule type" value="Genomic_DNA"/>
</dbReference>
<evidence type="ECO:0000256" key="1">
    <source>
        <dbReference type="SAM" id="MobiDB-lite"/>
    </source>
</evidence>
<evidence type="ECO:0000313" key="2">
    <source>
        <dbReference type="EMBL" id="KAK3373165.1"/>
    </source>
</evidence>
<gene>
    <name evidence="2" type="ORF">B0T24DRAFT_702608</name>
</gene>
<proteinExistence type="predicted"/>
<accession>A0AAE0KBJ0</accession>
<dbReference type="PANTHER" id="PTHR33112">
    <property type="entry name" value="DOMAIN PROTEIN, PUTATIVE-RELATED"/>
    <property type="match status" value="1"/>
</dbReference>
<feature type="region of interest" description="Disordered" evidence="1">
    <location>
        <begin position="380"/>
        <end position="409"/>
    </location>
</feature>
<reference evidence="2" key="1">
    <citation type="journal article" date="2023" name="Mol. Phylogenet. Evol.">
        <title>Genome-scale phylogeny and comparative genomics of the fungal order Sordariales.</title>
        <authorList>
            <person name="Hensen N."/>
            <person name="Bonometti L."/>
            <person name="Westerberg I."/>
            <person name="Brannstrom I.O."/>
            <person name="Guillou S."/>
            <person name="Cros-Aarteil S."/>
            <person name="Calhoun S."/>
            <person name="Haridas S."/>
            <person name="Kuo A."/>
            <person name="Mondo S."/>
            <person name="Pangilinan J."/>
            <person name="Riley R."/>
            <person name="LaButti K."/>
            <person name="Andreopoulos B."/>
            <person name="Lipzen A."/>
            <person name="Chen C."/>
            <person name="Yan M."/>
            <person name="Daum C."/>
            <person name="Ng V."/>
            <person name="Clum A."/>
            <person name="Steindorff A."/>
            <person name="Ohm R.A."/>
            <person name="Martin F."/>
            <person name="Silar P."/>
            <person name="Natvig D.O."/>
            <person name="Lalanne C."/>
            <person name="Gautier V."/>
            <person name="Ament-Velasquez S.L."/>
            <person name="Kruys A."/>
            <person name="Hutchinson M.I."/>
            <person name="Powell A.J."/>
            <person name="Barry K."/>
            <person name="Miller A.N."/>
            <person name="Grigoriev I.V."/>
            <person name="Debuchy R."/>
            <person name="Gladieux P."/>
            <person name="Hiltunen Thoren M."/>
            <person name="Johannesson H."/>
        </authorList>
    </citation>
    <scope>NUCLEOTIDE SEQUENCE</scope>
    <source>
        <strain evidence="2">CBS 958.72</strain>
    </source>
</reference>
<dbReference type="PANTHER" id="PTHR33112:SF9">
    <property type="entry name" value="HETEROKARYON INCOMPATIBILITY DOMAIN-CONTAINING PROTEIN"/>
    <property type="match status" value="1"/>
</dbReference>
<evidence type="ECO:0008006" key="4">
    <source>
        <dbReference type="Google" id="ProtNLM"/>
    </source>
</evidence>
<name>A0AAE0KBJ0_9PEZI</name>
<protein>
    <recommendedName>
        <fullName evidence="4">Heterokaryon incompatibility domain-containing protein</fullName>
    </recommendedName>
</protein>
<evidence type="ECO:0000313" key="3">
    <source>
        <dbReference type="Proteomes" id="UP001287356"/>
    </source>
</evidence>